<dbReference type="InterPro" id="IPR036513">
    <property type="entry name" value="STAS_dom_sf"/>
</dbReference>
<proteinExistence type="predicted"/>
<keyword evidence="2" id="KW-1185">Reference proteome</keyword>
<evidence type="ECO:0000313" key="2">
    <source>
        <dbReference type="Proteomes" id="UP001500631"/>
    </source>
</evidence>
<accession>A0ABP9MHM4</accession>
<dbReference type="EMBL" id="BAABKE010000002">
    <property type="protein sequence ID" value="GAA5096752.1"/>
    <property type="molecule type" value="Genomic_DNA"/>
</dbReference>
<evidence type="ECO:0000313" key="1">
    <source>
        <dbReference type="EMBL" id="GAA5096752.1"/>
    </source>
</evidence>
<gene>
    <name evidence="1" type="ORF">GCM10023338_07520</name>
</gene>
<name>A0ABP9MHM4_9GAMM</name>
<sequence>MDMCCIALESPNQYQLRGDFDKFTIPENDKVIRALFKSNAPSILYLNTISSCDSALVALLISYKRDYPELELSNPPEQLKKLLSLYNVEDWF</sequence>
<dbReference type="SUPFAM" id="SSF52091">
    <property type="entry name" value="SpoIIaa-like"/>
    <property type="match status" value="1"/>
</dbReference>
<dbReference type="Proteomes" id="UP001500631">
    <property type="component" value="Unassembled WGS sequence"/>
</dbReference>
<comment type="caution">
    <text evidence="1">The sequence shown here is derived from an EMBL/GenBank/DDBJ whole genome shotgun (WGS) entry which is preliminary data.</text>
</comment>
<organism evidence="1 2">
    <name type="scientific">Wohlfahrtiimonas larvae</name>
    <dbReference type="NCBI Taxonomy" id="1157986"/>
    <lineage>
        <taxon>Bacteria</taxon>
        <taxon>Pseudomonadati</taxon>
        <taxon>Pseudomonadota</taxon>
        <taxon>Gammaproteobacteria</taxon>
        <taxon>Cardiobacteriales</taxon>
        <taxon>Ignatzschineriaceae</taxon>
        <taxon>Wohlfahrtiimonas</taxon>
    </lineage>
</organism>
<protein>
    <recommendedName>
        <fullName evidence="3">STAS domain-containing protein</fullName>
    </recommendedName>
</protein>
<evidence type="ECO:0008006" key="3">
    <source>
        <dbReference type="Google" id="ProtNLM"/>
    </source>
</evidence>
<dbReference type="Gene3D" id="3.30.750.24">
    <property type="entry name" value="STAS domain"/>
    <property type="match status" value="1"/>
</dbReference>
<dbReference type="RefSeq" id="WP_245831117.1">
    <property type="nucleotide sequence ID" value="NZ_BAABKE010000002.1"/>
</dbReference>
<reference evidence="2" key="1">
    <citation type="journal article" date="2019" name="Int. J. Syst. Evol. Microbiol.">
        <title>The Global Catalogue of Microorganisms (GCM) 10K type strain sequencing project: providing services to taxonomists for standard genome sequencing and annotation.</title>
        <authorList>
            <consortium name="The Broad Institute Genomics Platform"/>
            <consortium name="The Broad Institute Genome Sequencing Center for Infectious Disease"/>
            <person name="Wu L."/>
            <person name="Ma J."/>
        </authorList>
    </citation>
    <scope>NUCLEOTIDE SEQUENCE [LARGE SCALE GENOMIC DNA]</scope>
    <source>
        <strain evidence="2">JCM 18424</strain>
    </source>
</reference>